<gene>
    <name evidence="2" type="ORF">H6P81_003290</name>
</gene>
<feature type="region of interest" description="Disordered" evidence="1">
    <location>
        <begin position="74"/>
        <end position="101"/>
    </location>
</feature>
<protein>
    <submittedName>
        <fullName evidence="2">Uncharacterized protein</fullName>
    </submittedName>
</protein>
<sequence length="101" mass="12080">MLNGEQIGGKRRSSFYYDLWNIKYMSKFKWDDLTEEIANKEAIRKQKLIMELSLAKQERDFYLSREENSRAQEAIQERLQKKQQTRESKKLDAGISVDTEK</sequence>
<dbReference type="GO" id="GO:0034462">
    <property type="term" value="P:small-subunit processome assembly"/>
    <property type="evidence" value="ECO:0007669"/>
    <property type="project" value="TreeGrafter"/>
</dbReference>
<dbReference type="GO" id="GO:0000480">
    <property type="term" value="P:endonucleolytic cleavage in 5'-ETS of tricistronic rRNA transcript (SSU-rRNA, 5.8S rRNA, LSU-rRNA)"/>
    <property type="evidence" value="ECO:0007669"/>
    <property type="project" value="TreeGrafter"/>
</dbReference>
<dbReference type="GO" id="GO:0003723">
    <property type="term" value="F:RNA binding"/>
    <property type="evidence" value="ECO:0007669"/>
    <property type="project" value="TreeGrafter"/>
</dbReference>
<keyword evidence="3" id="KW-1185">Reference proteome</keyword>
<accession>A0AAV7FC50</accession>
<organism evidence="2 3">
    <name type="scientific">Aristolochia fimbriata</name>
    <name type="common">White veined hardy Dutchman's pipe vine</name>
    <dbReference type="NCBI Taxonomy" id="158543"/>
    <lineage>
        <taxon>Eukaryota</taxon>
        <taxon>Viridiplantae</taxon>
        <taxon>Streptophyta</taxon>
        <taxon>Embryophyta</taxon>
        <taxon>Tracheophyta</taxon>
        <taxon>Spermatophyta</taxon>
        <taxon>Magnoliopsida</taxon>
        <taxon>Magnoliidae</taxon>
        <taxon>Piperales</taxon>
        <taxon>Aristolochiaceae</taxon>
        <taxon>Aristolochia</taxon>
    </lineage>
</organism>
<reference evidence="2 3" key="1">
    <citation type="submission" date="2021-07" db="EMBL/GenBank/DDBJ databases">
        <title>The Aristolochia fimbriata genome: insights into angiosperm evolution, floral development and chemical biosynthesis.</title>
        <authorList>
            <person name="Jiao Y."/>
        </authorList>
    </citation>
    <scope>NUCLEOTIDE SEQUENCE [LARGE SCALE GENOMIC DNA]</scope>
    <source>
        <strain evidence="2">IBCAS-2021</strain>
        <tissue evidence="2">Leaf</tissue>
    </source>
</reference>
<dbReference type="GO" id="GO:0000472">
    <property type="term" value="P:endonucleolytic cleavage to generate mature 5'-end of SSU-rRNA from (SSU-rRNA, 5.8S rRNA, LSU-rRNA)"/>
    <property type="evidence" value="ECO:0007669"/>
    <property type="project" value="TreeGrafter"/>
</dbReference>
<proteinExistence type="predicted"/>
<evidence type="ECO:0000313" key="3">
    <source>
        <dbReference type="Proteomes" id="UP000825729"/>
    </source>
</evidence>
<dbReference type="GO" id="GO:0000447">
    <property type="term" value="P:endonucleolytic cleavage in ITS1 to separate SSU-rRNA from 5.8S rRNA and LSU-rRNA from tricistronic rRNA transcript (SSU-rRNA, 5.8S rRNA, LSU-rRNA)"/>
    <property type="evidence" value="ECO:0007669"/>
    <property type="project" value="TreeGrafter"/>
</dbReference>
<dbReference type="EMBL" id="JAINDJ010000002">
    <property type="protein sequence ID" value="KAG9458782.1"/>
    <property type="molecule type" value="Genomic_DNA"/>
</dbReference>
<dbReference type="PANTHER" id="PTHR12311">
    <property type="entry name" value="ACTIVATOR OF BASAL TRANSCRIPTION 1"/>
    <property type="match status" value="1"/>
</dbReference>
<dbReference type="InterPro" id="IPR039119">
    <property type="entry name" value="ABT1/Esf2"/>
</dbReference>
<comment type="caution">
    <text evidence="2">The sequence shown here is derived from an EMBL/GenBank/DDBJ whole genome shotgun (WGS) entry which is preliminary data.</text>
</comment>
<name>A0AAV7FC50_ARIFI</name>
<evidence type="ECO:0000313" key="2">
    <source>
        <dbReference type="EMBL" id="KAG9458782.1"/>
    </source>
</evidence>
<dbReference type="AlphaFoldDB" id="A0AAV7FC50"/>
<dbReference type="Proteomes" id="UP000825729">
    <property type="component" value="Unassembled WGS sequence"/>
</dbReference>
<dbReference type="GO" id="GO:0005730">
    <property type="term" value="C:nucleolus"/>
    <property type="evidence" value="ECO:0007669"/>
    <property type="project" value="TreeGrafter"/>
</dbReference>
<dbReference type="PANTHER" id="PTHR12311:SF7">
    <property type="entry name" value="ACTIVATOR OF BASAL TRANSCRIPTION 1"/>
    <property type="match status" value="1"/>
</dbReference>
<evidence type="ECO:0000256" key="1">
    <source>
        <dbReference type="SAM" id="MobiDB-lite"/>
    </source>
</evidence>